<feature type="domain" description="JmjC" evidence="8">
    <location>
        <begin position="133"/>
        <end position="293"/>
    </location>
</feature>
<dbReference type="PANTHER" id="PTHR12461">
    <property type="entry name" value="HYPOXIA-INDUCIBLE FACTOR 1 ALPHA INHIBITOR-RELATED"/>
    <property type="match status" value="1"/>
</dbReference>
<accession>A0A9W7FBY0</accession>
<dbReference type="GO" id="GO:0005634">
    <property type="term" value="C:nucleus"/>
    <property type="evidence" value="ECO:0007669"/>
    <property type="project" value="UniProtKB-SubCell"/>
</dbReference>
<dbReference type="GO" id="GO:0016491">
    <property type="term" value="F:oxidoreductase activity"/>
    <property type="evidence" value="ECO:0007669"/>
    <property type="project" value="UniProtKB-KW"/>
</dbReference>
<reference evidence="10" key="1">
    <citation type="journal article" date="2023" name="Commun. Biol.">
        <title>Genome analysis of Parmales, the sister group of diatoms, reveals the evolutionary specialization of diatoms from phago-mixotrophs to photoautotrophs.</title>
        <authorList>
            <person name="Ban H."/>
            <person name="Sato S."/>
            <person name="Yoshikawa S."/>
            <person name="Yamada K."/>
            <person name="Nakamura Y."/>
            <person name="Ichinomiya M."/>
            <person name="Sato N."/>
            <person name="Blanc-Mathieu R."/>
            <person name="Endo H."/>
            <person name="Kuwata A."/>
            <person name="Ogata H."/>
        </authorList>
    </citation>
    <scope>NUCLEOTIDE SEQUENCE [LARGE SCALE GENOMIC DNA]</scope>
    <source>
        <strain evidence="10">NIES 3699</strain>
    </source>
</reference>
<dbReference type="InterPro" id="IPR003347">
    <property type="entry name" value="JmjC_dom"/>
</dbReference>
<keyword evidence="4" id="KW-0560">Oxidoreductase</keyword>
<evidence type="ECO:0000256" key="2">
    <source>
        <dbReference type="ARBA" id="ARBA00004123"/>
    </source>
</evidence>
<dbReference type="GO" id="GO:0046872">
    <property type="term" value="F:metal ion binding"/>
    <property type="evidence" value="ECO:0007669"/>
    <property type="project" value="UniProtKB-KW"/>
</dbReference>
<dbReference type="AlphaFoldDB" id="A0A9W7FBY0"/>
<dbReference type="PANTHER" id="PTHR12461:SF106">
    <property type="entry name" value="BIFUNCTIONAL PEPTIDASE AND ARGINYL-HYDROXYLASE JMJD5"/>
    <property type="match status" value="1"/>
</dbReference>
<organism evidence="9 10">
    <name type="scientific">Triparma verrucosa</name>
    <dbReference type="NCBI Taxonomy" id="1606542"/>
    <lineage>
        <taxon>Eukaryota</taxon>
        <taxon>Sar</taxon>
        <taxon>Stramenopiles</taxon>
        <taxon>Ochrophyta</taxon>
        <taxon>Bolidophyceae</taxon>
        <taxon>Parmales</taxon>
        <taxon>Triparmaceae</taxon>
        <taxon>Triparma</taxon>
    </lineage>
</organism>
<dbReference type="InterPro" id="IPR041667">
    <property type="entry name" value="Cupin_8"/>
</dbReference>
<gene>
    <name evidence="9" type="ORF">TrVE_jg749</name>
</gene>
<dbReference type="Gene3D" id="2.60.120.650">
    <property type="entry name" value="Cupin"/>
    <property type="match status" value="1"/>
</dbReference>
<keyword evidence="6" id="KW-0539">Nucleus</keyword>
<comment type="caution">
    <text evidence="9">The sequence shown here is derived from an EMBL/GenBank/DDBJ whole genome shotgun (WGS) entry which is preliminary data.</text>
</comment>
<evidence type="ECO:0000256" key="7">
    <source>
        <dbReference type="SAM" id="MobiDB-lite"/>
    </source>
</evidence>
<comment type="subcellular location">
    <subcellularLocation>
        <location evidence="2">Nucleus</location>
    </subcellularLocation>
</comment>
<evidence type="ECO:0000313" key="9">
    <source>
        <dbReference type="EMBL" id="GMI09323.1"/>
    </source>
</evidence>
<dbReference type="Pfam" id="PF13621">
    <property type="entry name" value="Cupin_8"/>
    <property type="match status" value="1"/>
</dbReference>
<evidence type="ECO:0000256" key="1">
    <source>
        <dbReference type="ARBA" id="ARBA00001954"/>
    </source>
</evidence>
<keyword evidence="10" id="KW-1185">Reference proteome</keyword>
<dbReference type="EMBL" id="BRXX01000397">
    <property type="protein sequence ID" value="GMI09323.1"/>
    <property type="molecule type" value="Genomic_DNA"/>
</dbReference>
<keyword evidence="5" id="KW-0408">Iron</keyword>
<proteinExistence type="predicted"/>
<name>A0A9W7FBY0_9STRA</name>
<feature type="region of interest" description="Disordered" evidence="7">
    <location>
        <begin position="1"/>
        <end position="22"/>
    </location>
</feature>
<evidence type="ECO:0000256" key="4">
    <source>
        <dbReference type="ARBA" id="ARBA00023002"/>
    </source>
</evidence>
<keyword evidence="3" id="KW-0479">Metal-binding</keyword>
<comment type="cofactor">
    <cofactor evidence="1">
        <name>Fe(2+)</name>
        <dbReference type="ChEBI" id="CHEBI:29033"/>
    </cofactor>
</comment>
<evidence type="ECO:0000256" key="3">
    <source>
        <dbReference type="ARBA" id="ARBA00022723"/>
    </source>
</evidence>
<evidence type="ECO:0000256" key="5">
    <source>
        <dbReference type="ARBA" id="ARBA00023004"/>
    </source>
</evidence>
<dbReference type="SUPFAM" id="SSF51197">
    <property type="entry name" value="Clavaminate synthase-like"/>
    <property type="match status" value="1"/>
</dbReference>
<feature type="compositionally biased region" description="Low complexity" evidence="7">
    <location>
        <begin position="1"/>
        <end position="13"/>
    </location>
</feature>
<dbReference type="PROSITE" id="PS51184">
    <property type="entry name" value="JMJC"/>
    <property type="match status" value="1"/>
</dbReference>
<dbReference type="Proteomes" id="UP001165160">
    <property type="component" value="Unassembled WGS sequence"/>
</dbReference>
<evidence type="ECO:0000256" key="6">
    <source>
        <dbReference type="ARBA" id="ARBA00023242"/>
    </source>
</evidence>
<protein>
    <recommendedName>
        <fullName evidence="8">JmjC domain-containing protein</fullName>
    </recommendedName>
</protein>
<evidence type="ECO:0000313" key="10">
    <source>
        <dbReference type="Proteomes" id="UP001165160"/>
    </source>
</evidence>
<sequence>MRRVETGTTTTGTWDDRDDNGRLQGSQQAERHLARLHSWDEVRNAFGVPLEHREPFVVASHLTKDWPIFEEWGSMEALNQQVGDIEALVSVGRAIEGSEDDTIEGHTIRSALDASLSGLLGGPAFVGFRPTLNLWSKMRQSLNIPKYFDDTRFLSCLGPRHMADFYEAFNWKMFFLSQAGAGMHMHTDADRAHLYTLQLGGSKSWFLCRGNETRGVYSGRVDAFALENGEKFPLFAETQPRCYRTDLAAGEILYWHSDWWHQTYVDKNATSPSFSILSLFIDEDIIRLKSPKTGKPVFDLMQSHQYKRKKSANLEFPKKLNICMKKWRNKVHRWDTIVNFMSLFGFSL</sequence>
<evidence type="ECO:0000259" key="8">
    <source>
        <dbReference type="PROSITE" id="PS51184"/>
    </source>
</evidence>